<feature type="transmembrane region" description="Helical" evidence="7">
    <location>
        <begin position="326"/>
        <end position="356"/>
    </location>
</feature>
<dbReference type="RefSeq" id="WP_086114041.1">
    <property type="nucleotide sequence ID" value="NZ_CAWNHF010000144.1"/>
</dbReference>
<evidence type="ECO:0000256" key="3">
    <source>
        <dbReference type="ARBA" id="ARBA00022692"/>
    </source>
</evidence>
<dbReference type="OrthoDB" id="9770036at2"/>
<dbReference type="EMBL" id="MUBK01000039">
    <property type="protein sequence ID" value="OTA16756.1"/>
    <property type="molecule type" value="Genomic_DNA"/>
</dbReference>
<proteinExistence type="inferred from homology"/>
<feature type="transmembrane region" description="Helical" evidence="7">
    <location>
        <begin position="368"/>
        <end position="387"/>
    </location>
</feature>
<sequence>MPDKRQFSSYGMPALMMWREAWRNLIATGRSTLLALSGIAIGCASVVAFINIGHNTTLAALKVFSGLDINVITTNFYSYNHVIDSEAIKVDDLKAAIPGLSSVAPWIYYPSPVRYNGKTENLILIGSTAELDEVMQLQLRYGRFISDYDQQSPYLVIGNEVAVTLAGEDTSRILGKQIQIGNYLCTVIGIFDVKGKNPIFPFSLDSVIVVPINAMRKISPQANLNGIISRSITTSSTETDAENLLTFFKNKFPEADIDVRVAQQLLKGQTEQSKTFSFMLIGLAAISLLSGGIAISNVMLMSVSARRKEIGLRMALGARIQDIRRLFLYETAVLSFSGAILGALVGIIVAFLFVLYSGWSFSLAPSSIPLGIGSSIIVGLISGFYPAHKASQMEPVQALRDD</sequence>
<dbReference type="InterPro" id="IPR003838">
    <property type="entry name" value="ABC3_permease_C"/>
</dbReference>
<evidence type="ECO:0000256" key="6">
    <source>
        <dbReference type="ARBA" id="ARBA00038076"/>
    </source>
</evidence>
<gene>
    <name evidence="10" type="ORF">Xbed_03419</name>
</gene>
<dbReference type="PANTHER" id="PTHR30572">
    <property type="entry name" value="MEMBRANE COMPONENT OF TRANSPORTER-RELATED"/>
    <property type="match status" value="1"/>
</dbReference>
<name>A0A1Y2SEN3_9GAMM</name>
<dbReference type="Pfam" id="PF02687">
    <property type="entry name" value="FtsX"/>
    <property type="match status" value="1"/>
</dbReference>
<evidence type="ECO:0000256" key="7">
    <source>
        <dbReference type="SAM" id="Phobius"/>
    </source>
</evidence>
<feature type="transmembrane region" description="Helical" evidence="7">
    <location>
        <begin position="276"/>
        <end position="305"/>
    </location>
</feature>
<feature type="domain" description="ABC3 transporter permease C-terminal" evidence="8">
    <location>
        <begin position="283"/>
        <end position="395"/>
    </location>
</feature>
<evidence type="ECO:0000256" key="2">
    <source>
        <dbReference type="ARBA" id="ARBA00022475"/>
    </source>
</evidence>
<comment type="similarity">
    <text evidence="6">Belongs to the ABC-4 integral membrane protein family.</text>
</comment>
<organism evidence="10 11">
    <name type="scientific">Xenorhabdus beddingii</name>
    <dbReference type="NCBI Taxonomy" id="40578"/>
    <lineage>
        <taxon>Bacteria</taxon>
        <taxon>Pseudomonadati</taxon>
        <taxon>Pseudomonadota</taxon>
        <taxon>Gammaproteobacteria</taxon>
        <taxon>Enterobacterales</taxon>
        <taxon>Morganellaceae</taxon>
        <taxon>Xenorhabdus</taxon>
    </lineage>
</organism>
<keyword evidence="3 7" id="KW-0812">Transmembrane</keyword>
<keyword evidence="11" id="KW-1185">Reference proteome</keyword>
<accession>A0A1Y2SEN3</accession>
<dbReference type="Proteomes" id="UP000194204">
    <property type="component" value="Unassembled WGS sequence"/>
</dbReference>
<keyword evidence="10" id="KW-0067">ATP-binding</keyword>
<evidence type="ECO:0000313" key="11">
    <source>
        <dbReference type="Proteomes" id="UP000194204"/>
    </source>
</evidence>
<evidence type="ECO:0000256" key="1">
    <source>
        <dbReference type="ARBA" id="ARBA00004651"/>
    </source>
</evidence>
<evidence type="ECO:0000313" key="10">
    <source>
        <dbReference type="EMBL" id="OTA16756.1"/>
    </source>
</evidence>
<keyword evidence="4 7" id="KW-1133">Transmembrane helix</keyword>
<dbReference type="PANTHER" id="PTHR30572:SF4">
    <property type="entry name" value="ABC TRANSPORTER PERMEASE YTRF"/>
    <property type="match status" value="1"/>
</dbReference>
<evidence type="ECO:0000256" key="5">
    <source>
        <dbReference type="ARBA" id="ARBA00023136"/>
    </source>
</evidence>
<dbReference type="STRING" id="40578.Xbed_03419"/>
<dbReference type="Pfam" id="PF12704">
    <property type="entry name" value="MacB_PCD"/>
    <property type="match status" value="1"/>
</dbReference>
<protein>
    <submittedName>
        <fullName evidence="10">Macrolide export ATP-binding/permease protein MacB</fullName>
    </submittedName>
</protein>
<keyword evidence="5 7" id="KW-0472">Membrane</keyword>
<comment type="caution">
    <text evidence="10">The sequence shown here is derived from an EMBL/GenBank/DDBJ whole genome shotgun (WGS) entry which is preliminary data.</text>
</comment>
<feature type="domain" description="MacB-like periplasmic core" evidence="9">
    <location>
        <begin position="32"/>
        <end position="228"/>
    </location>
</feature>
<comment type="subcellular location">
    <subcellularLocation>
        <location evidence="1">Cell membrane</location>
        <topology evidence="1">Multi-pass membrane protein</topology>
    </subcellularLocation>
</comment>
<evidence type="ECO:0000259" key="8">
    <source>
        <dbReference type="Pfam" id="PF02687"/>
    </source>
</evidence>
<keyword evidence="10" id="KW-0547">Nucleotide-binding</keyword>
<dbReference type="GO" id="GO:0005524">
    <property type="term" value="F:ATP binding"/>
    <property type="evidence" value="ECO:0007669"/>
    <property type="project" value="UniProtKB-KW"/>
</dbReference>
<evidence type="ECO:0000256" key="4">
    <source>
        <dbReference type="ARBA" id="ARBA00022989"/>
    </source>
</evidence>
<dbReference type="InterPro" id="IPR025857">
    <property type="entry name" value="MacB_PCD"/>
</dbReference>
<dbReference type="InterPro" id="IPR050250">
    <property type="entry name" value="Macrolide_Exporter_MacB"/>
</dbReference>
<keyword evidence="2" id="KW-1003">Cell membrane</keyword>
<evidence type="ECO:0000259" key="9">
    <source>
        <dbReference type="Pfam" id="PF12704"/>
    </source>
</evidence>
<dbReference type="GO" id="GO:0005886">
    <property type="term" value="C:plasma membrane"/>
    <property type="evidence" value="ECO:0007669"/>
    <property type="project" value="UniProtKB-SubCell"/>
</dbReference>
<reference evidence="10 11" key="1">
    <citation type="submission" date="2017-01" db="EMBL/GenBank/DDBJ databases">
        <title>Deconstructing symbiosis and pathogenesis requirements using a combined genomic-metabolomic approach.</title>
        <authorList>
            <person name="Tobias N.J."/>
            <person name="Wolff H."/>
            <person name="Djahanschiri B."/>
            <person name="Ebersberger I."/>
            <person name="Bode H.B."/>
        </authorList>
    </citation>
    <scope>NUCLEOTIDE SEQUENCE [LARGE SCALE GENOMIC DNA]</scope>
    <source>
        <strain evidence="10 11">DSM 4764</strain>
    </source>
</reference>
<dbReference type="GO" id="GO:0022857">
    <property type="term" value="F:transmembrane transporter activity"/>
    <property type="evidence" value="ECO:0007669"/>
    <property type="project" value="TreeGrafter"/>
</dbReference>
<dbReference type="AlphaFoldDB" id="A0A1Y2SEN3"/>